<keyword evidence="3 5" id="KW-1133">Transmembrane helix</keyword>
<sequence>MYDYGNWFLVIFNIILFLYFIKSAFKPRTKTDWRTYKIIGAFIVALFAEMYGFPLTIYLLTSFFGNKLGLDFTHDNGHILNTLLGLKGDPHFNILHIVSYALIIGGLALLGKAWEVLYKSQKEKTLAITNVYKYIRHPQYLAFILIIFGFLVQWPTLITLIMAPILIIRYIRLARTEEKDMLKVFGKEYAKYKARVPGFFPSIKLLIRNLTSSKNSKGENYGKTDHFIQHN</sequence>
<feature type="transmembrane region" description="Helical" evidence="5">
    <location>
        <begin position="140"/>
        <end position="167"/>
    </location>
</feature>
<reference evidence="6 7" key="1">
    <citation type="journal article" date="2015" name="Nature">
        <title>rRNA introns, odd ribosomes, and small enigmatic genomes across a large radiation of phyla.</title>
        <authorList>
            <person name="Brown C.T."/>
            <person name="Hug L.A."/>
            <person name="Thomas B.C."/>
            <person name="Sharon I."/>
            <person name="Castelle C.J."/>
            <person name="Singh A."/>
            <person name="Wilkins M.J."/>
            <person name="Williams K.H."/>
            <person name="Banfield J.F."/>
        </authorList>
    </citation>
    <scope>NUCLEOTIDE SEQUENCE [LARGE SCALE GENOMIC DNA]</scope>
</reference>
<dbReference type="GO" id="GO:0016020">
    <property type="term" value="C:membrane"/>
    <property type="evidence" value="ECO:0007669"/>
    <property type="project" value="UniProtKB-SubCell"/>
</dbReference>
<feature type="transmembrane region" description="Helical" evidence="5">
    <location>
        <begin position="94"/>
        <end position="114"/>
    </location>
</feature>
<comment type="subcellular location">
    <subcellularLocation>
        <location evidence="1">Membrane</location>
        <topology evidence="1">Multi-pass membrane protein</topology>
    </subcellularLocation>
</comment>
<dbReference type="GO" id="GO:0032259">
    <property type="term" value="P:methylation"/>
    <property type="evidence" value="ECO:0007669"/>
    <property type="project" value="UniProtKB-KW"/>
</dbReference>
<evidence type="ECO:0000256" key="5">
    <source>
        <dbReference type="SAM" id="Phobius"/>
    </source>
</evidence>
<evidence type="ECO:0000256" key="1">
    <source>
        <dbReference type="ARBA" id="ARBA00004141"/>
    </source>
</evidence>
<dbReference type="Gene3D" id="1.20.120.1630">
    <property type="match status" value="1"/>
</dbReference>
<keyword evidence="2 5" id="KW-0812">Transmembrane</keyword>
<dbReference type="PANTHER" id="PTHR12714">
    <property type="entry name" value="PROTEIN-S ISOPRENYLCYSTEINE O-METHYLTRANSFERASE"/>
    <property type="match status" value="1"/>
</dbReference>
<feature type="transmembrane region" description="Helical" evidence="5">
    <location>
        <begin position="37"/>
        <end position="60"/>
    </location>
</feature>
<feature type="transmembrane region" description="Helical" evidence="5">
    <location>
        <begin position="6"/>
        <end position="25"/>
    </location>
</feature>
<protein>
    <submittedName>
        <fullName evidence="6">Isoprenylcysteine carboxyl methyltransferase</fullName>
    </submittedName>
</protein>
<gene>
    <name evidence="6" type="ORF">UT39_C0014G0006</name>
</gene>
<evidence type="ECO:0000313" key="6">
    <source>
        <dbReference type="EMBL" id="KKR10817.1"/>
    </source>
</evidence>
<dbReference type="Proteomes" id="UP000034246">
    <property type="component" value="Unassembled WGS sequence"/>
</dbReference>
<name>A0A0G0RAU3_9BACT</name>
<dbReference type="PATRIC" id="fig|1618550.3.peg.839"/>
<dbReference type="GO" id="GO:0004671">
    <property type="term" value="F:protein C-terminal S-isoprenylcysteine carboxyl O-methyltransferase activity"/>
    <property type="evidence" value="ECO:0007669"/>
    <property type="project" value="InterPro"/>
</dbReference>
<accession>A0A0G0RAU3</accession>
<dbReference type="EMBL" id="LBWP01000014">
    <property type="protein sequence ID" value="KKR10817.1"/>
    <property type="molecule type" value="Genomic_DNA"/>
</dbReference>
<comment type="caution">
    <text evidence="6">The sequence shown here is derived from an EMBL/GenBank/DDBJ whole genome shotgun (WGS) entry which is preliminary data.</text>
</comment>
<keyword evidence="4 5" id="KW-0472">Membrane</keyword>
<evidence type="ECO:0000256" key="3">
    <source>
        <dbReference type="ARBA" id="ARBA00022989"/>
    </source>
</evidence>
<dbReference type="AlphaFoldDB" id="A0A0G0RAU3"/>
<evidence type="ECO:0000256" key="4">
    <source>
        <dbReference type="ARBA" id="ARBA00023136"/>
    </source>
</evidence>
<keyword evidence="6" id="KW-0808">Transferase</keyword>
<dbReference type="InterPro" id="IPR007269">
    <property type="entry name" value="ICMT_MeTrfase"/>
</dbReference>
<keyword evidence="6" id="KW-0489">Methyltransferase</keyword>
<proteinExistence type="predicted"/>
<dbReference type="Pfam" id="PF04140">
    <property type="entry name" value="ICMT"/>
    <property type="match status" value="1"/>
</dbReference>
<dbReference type="STRING" id="1618550.UT39_C0014G0006"/>
<organism evidence="6 7">
    <name type="scientific">Candidatus Woesebacteria bacterium GW2011_GWA1_39_21</name>
    <dbReference type="NCBI Taxonomy" id="1618550"/>
    <lineage>
        <taxon>Bacteria</taxon>
        <taxon>Candidatus Woeseibacteriota</taxon>
    </lineage>
</organism>
<evidence type="ECO:0000256" key="2">
    <source>
        <dbReference type="ARBA" id="ARBA00022692"/>
    </source>
</evidence>
<evidence type="ECO:0000313" key="7">
    <source>
        <dbReference type="Proteomes" id="UP000034246"/>
    </source>
</evidence>
<dbReference type="PANTHER" id="PTHR12714:SF9">
    <property type="entry name" value="PROTEIN-S-ISOPRENYLCYSTEINE O-METHYLTRANSFERASE"/>
    <property type="match status" value="1"/>
</dbReference>